<keyword evidence="2 5" id="KW-0812">Transmembrane</keyword>
<accession>A0AA88GEE6</accession>
<dbReference type="Proteomes" id="UP000816034">
    <property type="component" value="Unassembled WGS sequence"/>
</dbReference>
<evidence type="ECO:0000313" key="6">
    <source>
        <dbReference type="EMBL" id="KAG2373869.1"/>
    </source>
</evidence>
<keyword evidence="7" id="KW-1185">Reference proteome</keyword>
<evidence type="ECO:0000313" key="7">
    <source>
        <dbReference type="Proteomes" id="UP000816034"/>
    </source>
</evidence>
<name>A0AA88GEE6_NAELO</name>
<protein>
    <submittedName>
        <fullName evidence="6">Uncharacterized protein</fullName>
    </submittedName>
</protein>
<dbReference type="Pfam" id="PF00153">
    <property type="entry name" value="Mito_carr"/>
    <property type="match status" value="1"/>
</dbReference>
<evidence type="ECO:0000256" key="3">
    <source>
        <dbReference type="ARBA" id="ARBA00023136"/>
    </source>
</evidence>
<dbReference type="EMBL" id="PYSW02000050">
    <property type="protein sequence ID" value="KAG2373869.1"/>
    <property type="molecule type" value="Genomic_DNA"/>
</dbReference>
<keyword evidence="4" id="KW-0175">Coiled coil</keyword>
<proteinExistence type="predicted"/>
<reference evidence="6 7" key="1">
    <citation type="journal article" date="2018" name="BMC Genomics">
        <title>The genome of Naegleria lovaniensis, the basis for a comparative approach to unravel pathogenicity factors of the human pathogenic amoeba N. fowleri.</title>
        <authorList>
            <person name="Liechti N."/>
            <person name="Schurch N."/>
            <person name="Bruggmann R."/>
            <person name="Wittwer M."/>
        </authorList>
    </citation>
    <scope>NUCLEOTIDE SEQUENCE [LARGE SCALE GENOMIC DNA]</scope>
    <source>
        <strain evidence="6 7">ATCC 30569</strain>
    </source>
</reference>
<dbReference type="InterPro" id="IPR023395">
    <property type="entry name" value="MCP_dom_sf"/>
</dbReference>
<evidence type="ECO:0000256" key="4">
    <source>
        <dbReference type="SAM" id="Coils"/>
    </source>
</evidence>
<evidence type="ECO:0000256" key="1">
    <source>
        <dbReference type="ARBA" id="ARBA00004141"/>
    </source>
</evidence>
<keyword evidence="3 5" id="KW-0472">Membrane</keyword>
<dbReference type="InterPro" id="IPR018108">
    <property type="entry name" value="MCP_transmembrane"/>
</dbReference>
<feature type="coiled-coil region" evidence="4">
    <location>
        <begin position="168"/>
        <end position="195"/>
    </location>
</feature>
<dbReference type="GO" id="GO:0016020">
    <property type="term" value="C:membrane"/>
    <property type="evidence" value="ECO:0007669"/>
    <property type="project" value="UniProtKB-SubCell"/>
</dbReference>
<dbReference type="SUPFAM" id="SSF103506">
    <property type="entry name" value="Mitochondrial carrier"/>
    <property type="match status" value="1"/>
</dbReference>
<gene>
    <name evidence="6" type="ORF">C9374_011754</name>
</gene>
<dbReference type="Gene3D" id="1.50.40.10">
    <property type="entry name" value="Mitochondrial carrier domain"/>
    <property type="match status" value="1"/>
</dbReference>
<sequence>MSFSKMMNPYHLTTFNFAHVQCALENPILVPFLMSKGLDQLIFNHSLLYHRMVVDVKPWTGFHQKRTMKELIENEIREKGIWHLLKGGTASQARMFSSLMSLLLGLVTFPVSHLAIYPLFERAVTYPLETLCLSHLRRKASRSLVAKIKKLPKLLGIYQTSEKPLPIKDQLMQIVNNLSRKVEKTVNELDELRNRYGVLNGWYRGFFDAYLVEFLASWACKIGISWCVNNVWSGIFGKNSQLGKEVLIISLTHTLVTPIRFARMRYQSDVHHEYPSFWQCLQMIYRLEGGWKAFYRGTVLGDVLVEIGK</sequence>
<evidence type="ECO:0000256" key="5">
    <source>
        <dbReference type="SAM" id="Phobius"/>
    </source>
</evidence>
<dbReference type="AlphaFoldDB" id="A0AA88GEE6"/>
<organism evidence="6 7">
    <name type="scientific">Naegleria lovaniensis</name>
    <name type="common">Amoeba</name>
    <dbReference type="NCBI Taxonomy" id="51637"/>
    <lineage>
        <taxon>Eukaryota</taxon>
        <taxon>Discoba</taxon>
        <taxon>Heterolobosea</taxon>
        <taxon>Tetramitia</taxon>
        <taxon>Eutetramitia</taxon>
        <taxon>Vahlkampfiidae</taxon>
        <taxon>Naegleria</taxon>
    </lineage>
</organism>
<feature type="transmembrane region" description="Helical" evidence="5">
    <location>
        <begin position="99"/>
        <end position="120"/>
    </location>
</feature>
<dbReference type="RefSeq" id="XP_044543043.1">
    <property type="nucleotide sequence ID" value="XM_044687444.1"/>
</dbReference>
<keyword evidence="5" id="KW-1133">Transmembrane helix</keyword>
<evidence type="ECO:0000256" key="2">
    <source>
        <dbReference type="ARBA" id="ARBA00022692"/>
    </source>
</evidence>
<comment type="caution">
    <text evidence="6">The sequence shown here is derived from an EMBL/GenBank/DDBJ whole genome shotgun (WGS) entry which is preliminary data.</text>
</comment>
<dbReference type="GeneID" id="68104208"/>
<comment type="subcellular location">
    <subcellularLocation>
        <location evidence="1">Membrane</location>
        <topology evidence="1">Multi-pass membrane protein</topology>
    </subcellularLocation>
</comment>